<protein>
    <submittedName>
        <fullName evidence="1">Uncharacterized protein</fullName>
    </submittedName>
</protein>
<organism evidence="1 2">
    <name type="scientific">Abyssalbus ytuae</name>
    <dbReference type="NCBI Taxonomy" id="2926907"/>
    <lineage>
        <taxon>Bacteria</taxon>
        <taxon>Pseudomonadati</taxon>
        <taxon>Bacteroidota</taxon>
        <taxon>Flavobacteriia</taxon>
        <taxon>Flavobacteriales</taxon>
        <taxon>Flavobacteriaceae</taxon>
        <taxon>Abyssalbus</taxon>
    </lineage>
</organism>
<dbReference type="KEGG" id="fbm:MQE35_12815"/>
<keyword evidence="2" id="KW-1185">Reference proteome</keyword>
<evidence type="ECO:0000313" key="2">
    <source>
        <dbReference type="Proteomes" id="UP000831290"/>
    </source>
</evidence>
<sequence length="65" mass="7714">MSAQKINNLFRKFKELKKNKENIPTEQYLKEIVLIKIELESHLENPTIEKNEMSQLESLIKSINN</sequence>
<accession>A0A9E7D2E7</accession>
<dbReference type="AlphaFoldDB" id="A0A9E7D2E7"/>
<gene>
    <name evidence="1" type="ORF">MQE35_12815</name>
</gene>
<name>A0A9E7D2E7_9FLAO</name>
<evidence type="ECO:0000313" key="1">
    <source>
        <dbReference type="EMBL" id="UOB16614.1"/>
    </source>
</evidence>
<dbReference type="Proteomes" id="UP000831290">
    <property type="component" value="Chromosome"/>
</dbReference>
<dbReference type="EMBL" id="CP094358">
    <property type="protein sequence ID" value="UOB16614.1"/>
    <property type="molecule type" value="Genomic_DNA"/>
</dbReference>
<reference evidence="1" key="1">
    <citation type="submission" date="2022-03" db="EMBL/GenBank/DDBJ databases">
        <title>Description of Abyssus ytuae gen. nov., sp. nov., a novel member of the family Flavobacteriaceae isolated from the sediment of Mariana Trench.</title>
        <authorList>
            <person name="Zhang J."/>
            <person name="Xu X."/>
        </authorList>
    </citation>
    <scope>NUCLEOTIDE SEQUENCE</scope>
    <source>
        <strain evidence="1">MT3330</strain>
    </source>
</reference>
<proteinExistence type="predicted"/>
<dbReference type="RefSeq" id="WP_255841833.1">
    <property type="nucleotide sequence ID" value="NZ_CP094358.1"/>
</dbReference>